<dbReference type="Proteomes" id="UP001060104">
    <property type="component" value="Chromosome"/>
</dbReference>
<feature type="chain" id="PRO_5008032245" evidence="3">
    <location>
        <begin position="25"/>
        <end position="367"/>
    </location>
</feature>
<dbReference type="InterPro" id="IPR052574">
    <property type="entry name" value="CDIRP"/>
</dbReference>
<dbReference type="RefSeq" id="WP_181950779.1">
    <property type="nucleotide sequence ID" value="NZ_CABMFH010000017.1"/>
</dbReference>
<dbReference type="PANTHER" id="PTHR47566:SF1">
    <property type="entry name" value="PROTEIN NUD1"/>
    <property type="match status" value="1"/>
</dbReference>
<keyword evidence="7" id="KW-1185">Reference proteome</keyword>
<dbReference type="PROSITE" id="PS51257">
    <property type="entry name" value="PROKAR_LIPOPROTEIN"/>
    <property type="match status" value="1"/>
</dbReference>
<dbReference type="Proteomes" id="UP000095606">
    <property type="component" value="Unassembled WGS sequence"/>
</dbReference>
<evidence type="ECO:0000313" key="5">
    <source>
        <dbReference type="EMBL" id="UVQ74917.1"/>
    </source>
</evidence>
<keyword evidence="1" id="KW-0433">Leucine-rich repeat</keyword>
<dbReference type="GeneID" id="69587214"/>
<proteinExistence type="predicted"/>
<organism evidence="4 6">
    <name type="scientific">Bacteroides faecis</name>
    <dbReference type="NCBI Taxonomy" id="674529"/>
    <lineage>
        <taxon>Bacteria</taxon>
        <taxon>Pseudomonadati</taxon>
        <taxon>Bacteroidota</taxon>
        <taxon>Bacteroidia</taxon>
        <taxon>Bacteroidales</taxon>
        <taxon>Bacteroidaceae</taxon>
        <taxon>Bacteroides</taxon>
    </lineage>
</organism>
<dbReference type="AlphaFoldDB" id="A0A174RZ30"/>
<dbReference type="PANTHER" id="PTHR47566">
    <property type="match status" value="1"/>
</dbReference>
<dbReference type="SUPFAM" id="SSF52058">
    <property type="entry name" value="L domain-like"/>
    <property type="match status" value="1"/>
</dbReference>
<reference evidence="4 6" key="1">
    <citation type="submission" date="2015-09" db="EMBL/GenBank/DDBJ databases">
        <authorList>
            <consortium name="Pathogen Informatics"/>
        </authorList>
    </citation>
    <scope>NUCLEOTIDE SEQUENCE [LARGE SCALE GENOMIC DNA]</scope>
    <source>
        <strain evidence="4 6">2789STDY5834846</strain>
    </source>
</reference>
<protein>
    <submittedName>
        <fullName evidence="5">Leucine-rich repeat domain-containing protein</fullName>
    </submittedName>
    <submittedName>
        <fullName evidence="4">Peptidoglycan binding protein</fullName>
    </submittedName>
</protein>
<dbReference type="Gene3D" id="3.80.10.10">
    <property type="entry name" value="Ribonuclease Inhibitor"/>
    <property type="match status" value="1"/>
</dbReference>
<dbReference type="InterPro" id="IPR032675">
    <property type="entry name" value="LRR_dom_sf"/>
</dbReference>
<dbReference type="GO" id="GO:0035591">
    <property type="term" value="F:signaling adaptor activity"/>
    <property type="evidence" value="ECO:0007669"/>
    <property type="project" value="TreeGrafter"/>
</dbReference>
<evidence type="ECO:0000313" key="7">
    <source>
        <dbReference type="Proteomes" id="UP001060104"/>
    </source>
</evidence>
<evidence type="ECO:0000256" key="3">
    <source>
        <dbReference type="SAM" id="SignalP"/>
    </source>
</evidence>
<evidence type="ECO:0000256" key="1">
    <source>
        <dbReference type="ARBA" id="ARBA00022614"/>
    </source>
</evidence>
<evidence type="ECO:0000256" key="2">
    <source>
        <dbReference type="ARBA" id="ARBA00022737"/>
    </source>
</evidence>
<feature type="signal peptide" evidence="3">
    <location>
        <begin position="1"/>
        <end position="24"/>
    </location>
</feature>
<keyword evidence="2" id="KW-0677">Repeat</keyword>
<sequence length="367" mass="41887">MVKHRKWMICIFIICLIGGLSSCAEDRSVIGDDFEIPKLTDENTIEFTVDVLGEWTQLEVFGGGGRMAIEWGDGRLQKIEDPEAGLITYKYGNRRSYRVRIWAEELDYCNLGSLLLPVKDLRIGNLPKMRDLALTSFANTRKIDLSRSCPNVENVNIGNCADLEYVDVSQCDSLKSVLIGGNPKLTSLDVTDKCKLKNLNCSGNQLSSLSLKDLPQLNSLDCSYNPELSRLEFDEKMEISTLFIGHCNFQNLDFLDRLPLLLEFVCRNNQLKELELPESLWIKYLDCSNNQLTRLSISENWLLTRVDCHSNRLDKEALNQLFEMLGTASDYPHSKSYLSYYDNPGEYTCNQEMPVRNGWTIEEKDAQ</sequence>
<name>A0A174RZ30_9BACE</name>
<dbReference type="EMBL" id="CZAE01000020">
    <property type="protein sequence ID" value="CUP90722.1"/>
    <property type="molecule type" value="Genomic_DNA"/>
</dbReference>
<evidence type="ECO:0000313" key="6">
    <source>
        <dbReference type="Proteomes" id="UP000095606"/>
    </source>
</evidence>
<gene>
    <name evidence="4" type="primary">inlJ_3</name>
    <name evidence="4" type="ORF">ERS852461_03682</name>
    <name evidence="5" type="ORF">NXY30_00260</name>
</gene>
<evidence type="ECO:0000313" key="4">
    <source>
        <dbReference type="EMBL" id="CUP90722.1"/>
    </source>
</evidence>
<reference evidence="5" key="2">
    <citation type="submission" date="2022-08" db="EMBL/GenBank/DDBJ databases">
        <title>Genome Sequencing of Bacteroides fragilis Group Isolates with Nanopore Technology.</title>
        <authorList>
            <person name="Tisza M.J."/>
            <person name="Smith D."/>
            <person name="Dekker J.P."/>
        </authorList>
    </citation>
    <scope>NUCLEOTIDE SEQUENCE</scope>
    <source>
        <strain evidence="5">BFG-527</strain>
    </source>
</reference>
<accession>A0A174RZ30</accession>
<keyword evidence="3" id="KW-0732">Signal</keyword>
<dbReference type="EMBL" id="CP103141">
    <property type="protein sequence ID" value="UVQ74917.1"/>
    <property type="molecule type" value="Genomic_DNA"/>
</dbReference>